<dbReference type="AlphaFoldDB" id="A0AA39WGR8"/>
<dbReference type="InterPro" id="IPR036188">
    <property type="entry name" value="FAD/NAD-bd_sf"/>
</dbReference>
<name>A0AA39WGR8_9PEZI</name>
<dbReference type="Proteomes" id="UP001174934">
    <property type="component" value="Unassembled WGS sequence"/>
</dbReference>
<dbReference type="GO" id="GO:0071949">
    <property type="term" value="F:FAD binding"/>
    <property type="evidence" value="ECO:0007669"/>
    <property type="project" value="InterPro"/>
</dbReference>
<organism evidence="7 8">
    <name type="scientific">Bombardia bombarda</name>
    <dbReference type="NCBI Taxonomy" id="252184"/>
    <lineage>
        <taxon>Eukaryota</taxon>
        <taxon>Fungi</taxon>
        <taxon>Dikarya</taxon>
        <taxon>Ascomycota</taxon>
        <taxon>Pezizomycotina</taxon>
        <taxon>Sordariomycetes</taxon>
        <taxon>Sordariomycetidae</taxon>
        <taxon>Sordariales</taxon>
        <taxon>Lasiosphaeriaceae</taxon>
        <taxon>Bombardia</taxon>
    </lineage>
</organism>
<proteinExistence type="inferred from homology"/>
<dbReference type="Gene3D" id="3.50.50.60">
    <property type="entry name" value="FAD/NAD(P)-binding domain"/>
    <property type="match status" value="1"/>
</dbReference>
<dbReference type="Pfam" id="PF01494">
    <property type="entry name" value="FAD_binding_3"/>
    <property type="match status" value="1"/>
</dbReference>
<keyword evidence="8" id="KW-1185">Reference proteome</keyword>
<dbReference type="GO" id="GO:0004497">
    <property type="term" value="F:monooxygenase activity"/>
    <property type="evidence" value="ECO:0007669"/>
    <property type="project" value="InterPro"/>
</dbReference>
<dbReference type="PANTHER" id="PTHR47356">
    <property type="entry name" value="FAD-DEPENDENT MONOOXYGENASE ASQG-RELATED"/>
    <property type="match status" value="1"/>
</dbReference>
<dbReference type="EMBL" id="JAULSR010000007">
    <property type="protein sequence ID" value="KAK0615116.1"/>
    <property type="molecule type" value="Genomic_DNA"/>
</dbReference>
<sequence length="465" mass="51150">MAIEQKTVPENFRVIIVGGGPVGLTTALALSKAGIDFVLLERRDNVLNPSIGAGVALWPHGIRFMSQLGLHDRLAPLGVAQRQITTQTLQGHMYGVHKTFAITEKKHGACLTMFHRAHIIEAIHSGFSAKEVRSQILTNKKLKSIDTTDTGVVVTCHDGSVYKGSIVIGADGVHSKTRQLMRSMALEHKSREVNPEKPFSVEYRLLWGTVPRTPALNLDKNNFYETHGKDASMQAISSNDFTYLFVYERIPPGGAKTKAVPYTDEEADAMAARWQHMAVGDITLGELYAQRSVAGLVDLDEGVVPHWSWGGRVVLVGDSCHKVTPNRGIGFNIGLGDVAVLVSEIHGVIANSMGGSPSSDDLQEAFVRYQAKRAKSVKTIAGICWDAIRQMSWKTTMDWLMDRYILAWIPGYDNILAYYLANLLRKEPVLDCVESEEYYTGTLPWANAFPVPRSGNLKGSLSDSE</sequence>
<evidence type="ECO:0000256" key="4">
    <source>
        <dbReference type="ARBA" id="ARBA00022827"/>
    </source>
</evidence>
<evidence type="ECO:0000313" key="8">
    <source>
        <dbReference type="Proteomes" id="UP001174934"/>
    </source>
</evidence>
<dbReference type="PANTHER" id="PTHR47356:SF2">
    <property type="entry name" value="FAD-BINDING DOMAIN-CONTAINING PROTEIN-RELATED"/>
    <property type="match status" value="1"/>
</dbReference>
<evidence type="ECO:0000256" key="1">
    <source>
        <dbReference type="ARBA" id="ARBA00001974"/>
    </source>
</evidence>
<evidence type="ECO:0000259" key="6">
    <source>
        <dbReference type="Pfam" id="PF01494"/>
    </source>
</evidence>
<keyword evidence="4" id="KW-0274">FAD</keyword>
<dbReference type="InterPro" id="IPR050562">
    <property type="entry name" value="FAD_mOase_fung"/>
</dbReference>
<gene>
    <name evidence="7" type="ORF">B0T17DRAFT_497641</name>
</gene>
<dbReference type="SUPFAM" id="SSF51905">
    <property type="entry name" value="FAD/NAD(P)-binding domain"/>
    <property type="match status" value="1"/>
</dbReference>
<evidence type="ECO:0000256" key="2">
    <source>
        <dbReference type="ARBA" id="ARBA00007992"/>
    </source>
</evidence>
<accession>A0AA39WGR8</accession>
<comment type="caution">
    <text evidence="7">The sequence shown here is derived from an EMBL/GenBank/DDBJ whole genome shotgun (WGS) entry which is preliminary data.</text>
</comment>
<keyword evidence="5" id="KW-0560">Oxidoreductase</keyword>
<keyword evidence="3" id="KW-0285">Flavoprotein</keyword>
<comment type="cofactor">
    <cofactor evidence="1">
        <name>FAD</name>
        <dbReference type="ChEBI" id="CHEBI:57692"/>
    </cofactor>
</comment>
<evidence type="ECO:0000256" key="3">
    <source>
        <dbReference type="ARBA" id="ARBA00022630"/>
    </source>
</evidence>
<feature type="domain" description="FAD-binding" evidence="6">
    <location>
        <begin position="13"/>
        <end position="349"/>
    </location>
</feature>
<dbReference type="PRINTS" id="PR00420">
    <property type="entry name" value="RNGMNOXGNASE"/>
</dbReference>
<comment type="similarity">
    <text evidence="2">Belongs to the paxM FAD-dependent monooxygenase family.</text>
</comment>
<protein>
    <submittedName>
        <fullName evidence="7">FAD binding domain-containing protein</fullName>
    </submittedName>
</protein>
<dbReference type="InterPro" id="IPR002938">
    <property type="entry name" value="FAD-bd"/>
</dbReference>
<reference evidence="7" key="1">
    <citation type="submission" date="2023-06" db="EMBL/GenBank/DDBJ databases">
        <title>Genome-scale phylogeny and comparative genomics of the fungal order Sordariales.</title>
        <authorList>
            <consortium name="Lawrence Berkeley National Laboratory"/>
            <person name="Hensen N."/>
            <person name="Bonometti L."/>
            <person name="Westerberg I."/>
            <person name="Brannstrom I.O."/>
            <person name="Guillou S."/>
            <person name="Cros-Aarteil S."/>
            <person name="Calhoun S."/>
            <person name="Haridas S."/>
            <person name="Kuo A."/>
            <person name="Mondo S."/>
            <person name="Pangilinan J."/>
            <person name="Riley R."/>
            <person name="LaButti K."/>
            <person name="Andreopoulos B."/>
            <person name="Lipzen A."/>
            <person name="Chen C."/>
            <person name="Yanf M."/>
            <person name="Daum C."/>
            <person name="Ng V."/>
            <person name="Clum A."/>
            <person name="Steindorff A."/>
            <person name="Ohm R."/>
            <person name="Martin F."/>
            <person name="Silar P."/>
            <person name="Natvig D."/>
            <person name="Lalanne C."/>
            <person name="Gautier V."/>
            <person name="Ament-velasquez S.L."/>
            <person name="Kruys A."/>
            <person name="Hutchinson M.I."/>
            <person name="Powell A.J."/>
            <person name="Barry K."/>
            <person name="Miller A.N."/>
            <person name="Grigoriev I.V."/>
            <person name="Debuchy R."/>
            <person name="Gladieux P."/>
            <person name="Thoren M.H."/>
            <person name="Johannesson H."/>
        </authorList>
    </citation>
    <scope>NUCLEOTIDE SEQUENCE</scope>
    <source>
        <strain evidence="7">SMH3391-2</strain>
    </source>
</reference>
<evidence type="ECO:0000256" key="5">
    <source>
        <dbReference type="ARBA" id="ARBA00023002"/>
    </source>
</evidence>
<evidence type="ECO:0000313" key="7">
    <source>
        <dbReference type="EMBL" id="KAK0615116.1"/>
    </source>
</evidence>